<accession>A0A5E6P1S1</accession>
<evidence type="ECO:0000313" key="1">
    <source>
        <dbReference type="EMBL" id="VVM37196.1"/>
    </source>
</evidence>
<dbReference type="RefSeq" id="WP_191622725.1">
    <property type="nucleotide sequence ID" value="NZ_CABVHF010000001.1"/>
</dbReference>
<reference evidence="1 2" key="1">
    <citation type="submission" date="2019-09" db="EMBL/GenBank/DDBJ databases">
        <authorList>
            <person name="Chandra G."/>
            <person name="Truman W A."/>
        </authorList>
    </citation>
    <scope>NUCLEOTIDE SEQUENCE [LARGE SCALE GENOMIC DNA]</scope>
    <source>
        <strain evidence="1">PS631</strain>
    </source>
</reference>
<organism evidence="1 2">
    <name type="scientific">Pseudomonas fluorescens</name>
    <dbReference type="NCBI Taxonomy" id="294"/>
    <lineage>
        <taxon>Bacteria</taxon>
        <taxon>Pseudomonadati</taxon>
        <taxon>Pseudomonadota</taxon>
        <taxon>Gammaproteobacteria</taxon>
        <taxon>Pseudomonadales</taxon>
        <taxon>Pseudomonadaceae</taxon>
        <taxon>Pseudomonas</taxon>
    </lineage>
</organism>
<evidence type="ECO:0000313" key="2">
    <source>
        <dbReference type="Proteomes" id="UP000399692"/>
    </source>
</evidence>
<protein>
    <submittedName>
        <fullName evidence="1">Uncharacterized protein</fullName>
    </submittedName>
</protein>
<dbReference type="AlphaFoldDB" id="A0A5E6P1S1"/>
<dbReference type="Proteomes" id="UP000399692">
    <property type="component" value="Unassembled WGS sequence"/>
</dbReference>
<gene>
    <name evidence="1" type="ORF">PS631_00091</name>
</gene>
<name>A0A5E6P1S1_PSEFL</name>
<proteinExistence type="predicted"/>
<dbReference type="EMBL" id="CABVHF010000001">
    <property type="protein sequence ID" value="VVM37196.1"/>
    <property type="molecule type" value="Genomic_DNA"/>
</dbReference>
<sequence length="50" mass="5606">MSHPSTPTSYSMIISHQLTAMLGDGRITIEEFNHYCGRLNKIVDGRKEVA</sequence>